<feature type="compositionally biased region" description="Low complexity" evidence="1">
    <location>
        <begin position="165"/>
        <end position="177"/>
    </location>
</feature>
<feature type="compositionally biased region" description="Acidic residues" evidence="1">
    <location>
        <begin position="305"/>
        <end position="326"/>
    </location>
</feature>
<feature type="compositionally biased region" description="Polar residues" evidence="1">
    <location>
        <begin position="1"/>
        <end position="13"/>
    </location>
</feature>
<reference evidence="2" key="3">
    <citation type="submission" date="2014-01" db="EMBL/GenBank/DDBJ databases">
        <title>Evolution of pathogenesis and genome organization in the Tremellales.</title>
        <authorList>
            <person name="Cuomo C."/>
            <person name="Litvintseva A."/>
            <person name="Heitman J."/>
            <person name="Chen Y."/>
            <person name="Sun S."/>
            <person name="Springer D."/>
            <person name="Dromer F."/>
            <person name="Young S."/>
            <person name="Zeng Q."/>
            <person name="Chapman S."/>
            <person name="Gujja S."/>
            <person name="Saif S."/>
            <person name="Birren B."/>
        </authorList>
    </citation>
    <scope>NUCLEOTIDE SEQUENCE</scope>
    <source>
        <strain evidence="2">CBS 10118</strain>
    </source>
</reference>
<feature type="compositionally biased region" description="Polar residues" evidence="1">
    <location>
        <begin position="276"/>
        <end position="289"/>
    </location>
</feature>
<evidence type="ECO:0000313" key="3">
    <source>
        <dbReference type="EMBL" id="WVW81363.1"/>
    </source>
</evidence>
<name>A0A1B9G866_9TREE</name>
<dbReference type="VEuPathDB" id="FungiDB:I302_02055"/>
<dbReference type="OrthoDB" id="2565191at2759"/>
<dbReference type="AlphaFoldDB" id="A0A1B9G866"/>
<dbReference type="RefSeq" id="XP_019048286.1">
    <property type="nucleotide sequence ID" value="XM_019188724.1"/>
</dbReference>
<feature type="region of interest" description="Disordered" evidence="1">
    <location>
        <begin position="215"/>
        <end position="235"/>
    </location>
</feature>
<dbReference type="KEGG" id="kbi:30206454"/>
<feature type="compositionally biased region" description="Acidic residues" evidence="1">
    <location>
        <begin position="185"/>
        <end position="197"/>
    </location>
</feature>
<organism evidence="2">
    <name type="scientific">Kwoniella bestiolae CBS 10118</name>
    <dbReference type="NCBI Taxonomy" id="1296100"/>
    <lineage>
        <taxon>Eukaryota</taxon>
        <taxon>Fungi</taxon>
        <taxon>Dikarya</taxon>
        <taxon>Basidiomycota</taxon>
        <taxon>Agaricomycotina</taxon>
        <taxon>Tremellomycetes</taxon>
        <taxon>Tremellales</taxon>
        <taxon>Cryptococcaceae</taxon>
        <taxon>Kwoniella</taxon>
    </lineage>
</organism>
<dbReference type="STRING" id="1296100.A0A1B9G866"/>
<evidence type="ECO:0000256" key="1">
    <source>
        <dbReference type="SAM" id="MobiDB-lite"/>
    </source>
</evidence>
<feature type="region of interest" description="Disordered" evidence="1">
    <location>
        <begin position="154"/>
        <end position="200"/>
    </location>
</feature>
<gene>
    <name evidence="2" type="ORF">I302_02055</name>
    <name evidence="3" type="ORF">I302_103354</name>
</gene>
<evidence type="ECO:0000313" key="2">
    <source>
        <dbReference type="EMBL" id="OCF27216.1"/>
    </source>
</evidence>
<reference evidence="3" key="4">
    <citation type="submission" date="2024-02" db="EMBL/GenBank/DDBJ databases">
        <title>Comparative genomics of Cryptococcus and Kwoniella reveals pathogenesis evolution and contrasting modes of karyotype evolution via chromosome fusion or intercentromeric recombination.</title>
        <authorList>
            <person name="Coelho M.A."/>
            <person name="David-Palma M."/>
            <person name="Shea T."/>
            <person name="Bowers K."/>
            <person name="McGinley-Smith S."/>
            <person name="Mohammad A.W."/>
            <person name="Gnirke A."/>
            <person name="Yurkov A.M."/>
            <person name="Nowrousian M."/>
            <person name="Sun S."/>
            <person name="Cuomo C.A."/>
            <person name="Heitman J."/>
        </authorList>
    </citation>
    <scope>NUCLEOTIDE SEQUENCE</scope>
    <source>
        <strain evidence="3">CBS 10118</strain>
    </source>
</reference>
<dbReference type="EMBL" id="KI894019">
    <property type="protein sequence ID" value="OCF27216.1"/>
    <property type="molecule type" value="Genomic_DNA"/>
</dbReference>
<accession>A0A1B9G866</accession>
<feature type="compositionally biased region" description="Basic and acidic residues" evidence="1">
    <location>
        <begin position="50"/>
        <end position="74"/>
    </location>
</feature>
<feature type="region of interest" description="Disordered" evidence="1">
    <location>
        <begin position="270"/>
        <end position="326"/>
    </location>
</feature>
<feature type="compositionally biased region" description="Polar residues" evidence="1">
    <location>
        <begin position="20"/>
        <end position="31"/>
    </location>
</feature>
<feature type="compositionally biased region" description="Basic residues" evidence="1">
    <location>
        <begin position="293"/>
        <end position="302"/>
    </location>
</feature>
<protein>
    <submittedName>
        <fullName evidence="2">Uncharacterized protein</fullName>
    </submittedName>
</protein>
<feature type="compositionally biased region" description="Basic and acidic residues" evidence="1">
    <location>
        <begin position="154"/>
        <end position="164"/>
    </location>
</feature>
<sequence length="326" mass="36586">MSQESPETKSQGPSKRARRSSTQTIPSSNTMDKGKSKELPQGITTNPSRTVDKVISERTKRSWETRRRSAREGIENMVAVHGDVDENGAGPSTRPHSQDPSLSIPLPTSEFLLSVHTHASNFYMSNELLYQPSKKGRTIPWGSKKRLLILQDADGRGAGHDGSRSESGSKSNSKSRSTVSWRTAEDEDEEDELNDEEVIVKKEFVDEHGELILESRRGTSELDQTNGRKERSKGRYKKRDMYKAIEGDGLMAIGILLQQHIIRSVHTAGYRKPNPKATSDMNSPPTSTPKVKETKRKKRKHIQTIEEEEEREMESEEGQSSDSEPS</sequence>
<dbReference type="GeneID" id="30206454"/>
<keyword evidence="4" id="KW-1185">Reference proteome</keyword>
<reference evidence="2" key="1">
    <citation type="submission" date="2013-07" db="EMBL/GenBank/DDBJ databases">
        <title>The Genome Sequence of Cryptococcus bestiolae CBS10118.</title>
        <authorList>
            <consortium name="The Broad Institute Genome Sequencing Platform"/>
            <person name="Cuomo C."/>
            <person name="Litvintseva A."/>
            <person name="Chen Y."/>
            <person name="Heitman J."/>
            <person name="Sun S."/>
            <person name="Springer D."/>
            <person name="Dromer F."/>
            <person name="Young S.K."/>
            <person name="Zeng Q."/>
            <person name="Gargeya S."/>
            <person name="Fitzgerald M."/>
            <person name="Abouelleil A."/>
            <person name="Alvarado L."/>
            <person name="Berlin A.M."/>
            <person name="Chapman S.B."/>
            <person name="Dewar J."/>
            <person name="Goldberg J."/>
            <person name="Griggs A."/>
            <person name="Gujja S."/>
            <person name="Hansen M."/>
            <person name="Howarth C."/>
            <person name="Imamovic A."/>
            <person name="Larimer J."/>
            <person name="McCowan C."/>
            <person name="Murphy C."/>
            <person name="Pearson M."/>
            <person name="Priest M."/>
            <person name="Roberts A."/>
            <person name="Saif S."/>
            <person name="Shea T."/>
            <person name="Sykes S."/>
            <person name="Wortman J."/>
            <person name="Nusbaum C."/>
            <person name="Birren B."/>
        </authorList>
    </citation>
    <scope>NUCLEOTIDE SEQUENCE [LARGE SCALE GENOMIC DNA]</scope>
    <source>
        <strain evidence="2">CBS 10118</strain>
    </source>
</reference>
<proteinExistence type="predicted"/>
<reference evidence="3" key="2">
    <citation type="submission" date="2013-07" db="EMBL/GenBank/DDBJ databases">
        <authorList>
            <consortium name="The Broad Institute Genome Sequencing Platform"/>
            <person name="Cuomo C."/>
            <person name="Litvintseva A."/>
            <person name="Chen Y."/>
            <person name="Heitman J."/>
            <person name="Sun S."/>
            <person name="Springer D."/>
            <person name="Dromer F."/>
            <person name="Young S.K."/>
            <person name="Zeng Q."/>
            <person name="Gargeya S."/>
            <person name="Fitzgerald M."/>
            <person name="Abouelleil A."/>
            <person name="Alvarado L."/>
            <person name="Berlin A.M."/>
            <person name="Chapman S.B."/>
            <person name="Dewar J."/>
            <person name="Goldberg J."/>
            <person name="Griggs A."/>
            <person name="Gujja S."/>
            <person name="Hansen M."/>
            <person name="Howarth C."/>
            <person name="Imamovic A."/>
            <person name="Larimer J."/>
            <person name="McCowan C."/>
            <person name="Murphy C."/>
            <person name="Pearson M."/>
            <person name="Priest M."/>
            <person name="Roberts A."/>
            <person name="Saif S."/>
            <person name="Shea T."/>
            <person name="Sykes S."/>
            <person name="Wortman J."/>
            <person name="Nusbaum C."/>
            <person name="Birren B."/>
        </authorList>
    </citation>
    <scope>NUCLEOTIDE SEQUENCE</scope>
    <source>
        <strain evidence="3">CBS 10118</strain>
    </source>
</reference>
<feature type="region of interest" description="Disordered" evidence="1">
    <location>
        <begin position="1"/>
        <end position="104"/>
    </location>
</feature>
<evidence type="ECO:0000313" key="4">
    <source>
        <dbReference type="Proteomes" id="UP000092730"/>
    </source>
</evidence>
<dbReference type="EMBL" id="CP144542">
    <property type="protein sequence ID" value="WVW81363.1"/>
    <property type="molecule type" value="Genomic_DNA"/>
</dbReference>
<dbReference type="Proteomes" id="UP000092730">
    <property type="component" value="Chromosome 2"/>
</dbReference>